<name>A0A401IG29_APHSA</name>
<dbReference type="OrthoDB" id="463858at2"/>
<dbReference type="EMBL" id="BDQK01000006">
    <property type="protein sequence ID" value="GBF80242.1"/>
    <property type="molecule type" value="Genomic_DNA"/>
</dbReference>
<proteinExistence type="predicted"/>
<reference evidence="2" key="1">
    <citation type="submission" date="2017-05" db="EMBL/GenBank/DDBJ databases">
        <title>Physiological properties and genetic analysis related to exopolysaccharide production of fresh-water unicellular cyanobacterium Aphanothece sacrum, Suizenji Nori, that has been cultured as a food source in Japan.</title>
        <authorList>
            <person name="Kanesaki Y."/>
            <person name="Yoshikawa S."/>
            <person name="Ohki K."/>
        </authorList>
    </citation>
    <scope>NUCLEOTIDE SEQUENCE [LARGE SCALE GENOMIC DNA]</scope>
    <source>
        <strain evidence="2">FPU1</strain>
    </source>
</reference>
<protein>
    <submittedName>
        <fullName evidence="1">Uncharacterized protein</fullName>
    </submittedName>
</protein>
<sequence>MLKGLKQKAIVGKNGKIEVPITELIEGTIVEIIILVESQNEEDETTYLLKSEANKKQLIKALENANQGNLIEIDLDEYD</sequence>
<evidence type="ECO:0000313" key="1">
    <source>
        <dbReference type="EMBL" id="GBF80242.1"/>
    </source>
</evidence>
<organism evidence="1 2">
    <name type="scientific">Aphanothece sacrum FPU1</name>
    <dbReference type="NCBI Taxonomy" id="1920663"/>
    <lineage>
        <taxon>Bacteria</taxon>
        <taxon>Bacillati</taxon>
        <taxon>Cyanobacteriota</taxon>
        <taxon>Cyanophyceae</taxon>
        <taxon>Oscillatoriophycideae</taxon>
        <taxon>Chroococcales</taxon>
        <taxon>Aphanothecaceae</taxon>
        <taxon>Aphanothece</taxon>
    </lineage>
</organism>
<keyword evidence="2" id="KW-1185">Reference proteome</keyword>
<gene>
    <name evidence="1" type="ORF">AsFPU1_1643</name>
</gene>
<dbReference type="AlphaFoldDB" id="A0A401IG29"/>
<accession>A0A401IG29</accession>
<dbReference type="RefSeq" id="WP_124971667.1">
    <property type="nucleotide sequence ID" value="NZ_BDQK01000006.1"/>
</dbReference>
<evidence type="ECO:0000313" key="2">
    <source>
        <dbReference type="Proteomes" id="UP000287247"/>
    </source>
</evidence>
<comment type="caution">
    <text evidence="1">The sequence shown here is derived from an EMBL/GenBank/DDBJ whole genome shotgun (WGS) entry which is preliminary data.</text>
</comment>
<dbReference type="Gene3D" id="6.10.250.330">
    <property type="match status" value="1"/>
</dbReference>
<dbReference type="Proteomes" id="UP000287247">
    <property type="component" value="Unassembled WGS sequence"/>
</dbReference>